<sequence length="164" mass="17603">MLMYVINVLSAHLTKEPVMKKMATTVLAAALALGAQAAMADAEKSIEYRQSVFKVVKWHMDPLGGMARGMVEYDADKALHHARQLSALSHMPLEGFGPGTEGGDSKAEIWAKWDMFAGGMEKFQADSAALVAAAEVGTLEALRPAVGQLGQTCKGCHDSFRVPR</sequence>
<reference evidence="9 10" key="1">
    <citation type="submission" date="2019-03" db="EMBL/GenBank/DDBJ databases">
        <title>Nitrincola sp. nov. isolated from an Indian soda lake.</title>
        <authorList>
            <person name="Joshi A."/>
            <person name="Thite S.V."/>
            <person name="Joseph N."/>
            <person name="Dhotre D."/>
            <person name="Moorthy M."/>
            <person name="Shouche Y.S."/>
        </authorList>
    </citation>
    <scope>NUCLEOTIDE SEQUENCE [LARGE SCALE GENOMIC DNA]</scope>
    <source>
        <strain evidence="9 10">MEB193</strain>
    </source>
</reference>
<dbReference type="GO" id="GO:0020037">
    <property type="term" value="F:heme binding"/>
    <property type="evidence" value="ECO:0007669"/>
    <property type="project" value="InterPro"/>
</dbReference>
<dbReference type="InterPro" id="IPR002321">
    <property type="entry name" value="Cyt_c_II"/>
</dbReference>
<evidence type="ECO:0000256" key="5">
    <source>
        <dbReference type="ARBA" id="ARBA00023004"/>
    </source>
</evidence>
<dbReference type="InterPro" id="IPR015984">
    <property type="entry name" value="Cyt_c_prime_subgr"/>
</dbReference>
<feature type="binding site" description="covalent" evidence="7">
    <location>
        <position position="153"/>
    </location>
    <ligand>
        <name>heme c</name>
        <dbReference type="ChEBI" id="CHEBI:61717"/>
    </ligand>
</feature>
<dbReference type="AlphaFoldDB" id="A0A5A9W1Q9"/>
<evidence type="ECO:0000256" key="1">
    <source>
        <dbReference type="ARBA" id="ARBA00022448"/>
    </source>
</evidence>
<comment type="caution">
    <text evidence="9">The sequence shown here is derived from an EMBL/GenBank/DDBJ whole genome shotgun (WGS) entry which is preliminary data.</text>
</comment>
<dbReference type="InterPro" id="IPR010980">
    <property type="entry name" value="Cyt_c/b562"/>
</dbReference>
<protein>
    <submittedName>
        <fullName evidence="9">Cytochrome c</fullName>
    </submittedName>
</protein>
<keyword evidence="3 6" id="KW-0479">Metal-binding</keyword>
<feature type="binding site" description="covalent" evidence="7">
    <location>
        <position position="156"/>
    </location>
    <ligand>
        <name>heme c</name>
        <dbReference type="ChEBI" id="CHEBI:61717"/>
    </ligand>
</feature>
<feature type="signal peptide" evidence="8">
    <location>
        <begin position="1"/>
        <end position="40"/>
    </location>
</feature>
<dbReference type="Pfam" id="PF01322">
    <property type="entry name" value="Cytochrom_C_2"/>
    <property type="match status" value="1"/>
</dbReference>
<dbReference type="PROSITE" id="PS51009">
    <property type="entry name" value="CYTCII"/>
    <property type="match status" value="1"/>
</dbReference>
<evidence type="ECO:0000256" key="4">
    <source>
        <dbReference type="ARBA" id="ARBA00022982"/>
    </source>
</evidence>
<dbReference type="SUPFAM" id="SSF47175">
    <property type="entry name" value="Cytochromes"/>
    <property type="match status" value="1"/>
</dbReference>
<dbReference type="Proteomes" id="UP000325302">
    <property type="component" value="Unassembled WGS sequence"/>
</dbReference>
<organism evidence="9 10">
    <name type="scientific">Nitrincola tapanii</name>
    <dbReference type="NCBI Taxonomy" id="1708751"/>
    <lineage>
        <taxon>Bacteria</taxon>
        <taxon>Pseudomonadati</taxon>
        <taxon>Pseudomonadota</taxon>
        <taxon>Gammaproteobacteria</taxon>
        <taxon>Oceanospirillales</taxon>
        <taxon>Oceanospirillaceae</taxon>
        <taxon>Nitrincola</taxon>
    </lineage>
</organism>
<dbReference type="GO" id="GO:0042597">
    <property type="term" value="C:periplasmic space"/>
    <property type="evidence" value="ECO:0007669"/>
    <property type="project" value="InterPro"/>
</dbReference>
<accession>A0A5A9W1Q9</accession>
<evidence type="ECO:0000313" key="10">
    <source>
        <dbReference type="Proteomes" id="UP000325302"/>
    </source>
</evidence>
<feature type="binding site" description="axial binding residue" evidence="6">
    <location>
        <position position="157"/>
    </location>
    <ligand>
        <name>heme c</name>
        <dbReference type="ChEBI" id="CHEBI:61717"/>
    </ligand>
    <ligandPart>
        <name>Fe</name>
        <dbReference type="ChEBI" id="CHEBI:18248"/>
    </ligandPart>
</feature>
<evidence type="ECO:0000256" key="2">
    <source>
        <dbReference type="ARBA" id="ARBA00022617"/>
    </source>
</evidence>
<dbReference type="OrthoDB" id="5520910at2"/>
<comment type="PTM">
    <text evidence="7">Binds 1 heme group per subunit.</text>
</comment>
<name>A0A5A9W1Q9_9GAMM</name>
<dbReference type="GO" id="GO:0005506">
    <property type="term" value="F:iron ion binding"/>
    <property type="evidence" value="ECO:0007669"/>
    <property type="project" value="InterPro"/>
</dbReference>
<evidence type="ECO:0000256" key="6">
    <source>
        <dbReference type="PIRSR" id="PIRSR000027-1"/>
    </source>
</evidence>
<dbReference type="PRINTS" id="PR00608">
    <property type="entry name" value="CYTCHROMECII"/>
</dbReference>
<dbReference type="Gene3D" id="1.20.120.10">
    <property type="entry name" value="Cytochrome c/b562"/>
    <property type="match status" value="1"/>
</dbReference>
<dbReference type="PIRSF" id="PIRSF000027">
    <property type="entry name" value="Cytc_c_prime"/>
    <property type="match status" value="1"/>
</dbReference>
<proteinExistence type="predicted"/>
<keyword evidence="1" id="KW-0813">Transport</keyword>
<keyword evidence="8" id="KW-0732">Signal</keyword>
<dbReference type="EMBL" id="SMRS01000005">
    <property type="protein sequence ID" value="KAA0874730.1"/>
    <property type="molecule type" value="Genomic_DNA"/>
</dbReference>
<keyword evidence="2 7" id="KW-0349">Heme</keyword>
<feature type="chain" id="PRO_5022873120" evidence="8">
    <location>
        <begin position="41"/>
        <end position="164"/>
    </location>
</feature>
<dbReference type="InterPro" id="IPR012127">
    <property type="entry name" value="Cyt_c_prime"/>
</dbReference>
<evidence type="ECO:0000313" key="9">
    <source>
        <dbReference type="EMBL" id="KAA0874730.1"/>
    </source>
</evidence>
<evidence type="ECO:0000256" key="7">
    <source>
        <dbReference type="PIRSR" id="PIRSR000027-2"/>
    </source>
</evidence>
<keyword evidence="10" id="KW-1185">Reference proteome</keyword>
<dbReference type="GO" id="GO:0022900">
    <property type="term" value="P:electron transport chain"/>
    <property type="evidence" value="ECO:0007669"/>
    <property type="project" value="InterPro"/>
</dbReference>
<dbReference type="GO" id="GO:0009055">
    <property type="term" value="F:electron transfer activity"/>
    <property type="evidence" value="ECO:0007669"/>
    <property type="project" value="InterPro"/>
</dbReference>
<evidence type="ECO:0000256" key="8">
    <source>
        <dbReference type="SAM" id="SignalP"/>
    </source>
</evidence>
<keyword evidence="5 6" id="KW-0408">Iron</keyword>
<keyword evidence="4" id="KW-0249">Electron transport</keyword>
<gene>
    <name evidence="9" type="ORF">E1H14_07900</name>
</gene>
<evidence type="ECO:0000256" key="3">
    <source>
        <dbReference type="ARBA" id="ARBA00022723"/>
    </source>
</evidence>